<dbReference type="InterPro" id="IPR031944">
    <property type="entry name" value="RsgA_N"/>
</dbReference>
<comment type="cofactor">
    <cofactor evidence="10">
        <name>Zn(2+)</name>
        <dbReference type="ChEBI" id="CHEBI:29105"/>
    </cofactor>
    <text evidence="10">Binds 1 zinc ion per subunit.</text>
</comment>
<feature type="binding site" evidence="10">
    <location>
        <begin position="108"/>
        <end position="111"/>
    </location>
    <ligand>
        <name>GTP</name>
        <dbReference type="ChEBI" id="CHEBI:37565"/>
    </ligand>
</feature>
<dbReference type="HAMAP" id="MF_01820">
    <property type="entry name" value="GTPase_RsgA"/>
    <property type="match status" value="1"/>
</dbReference>
<dbReference type="Pfam" id="PF16745">
    <property type="entry name" value="RsgA_N"/>
    <property type="match status" value="1"/>
</dbReference>
<evidence type="ECO:0000256" key="6">
    <source>
        <dbReference type="ARBA" id="ARBA00022801"/>
    </source>
</evidence>
<dbReference type="PANTHER" id="PTHR32120">
    <property type="entry name" value="SMALL RIBOSOMAL SUBUNIT BIOGENESIS GTPASE RSGA"/>
    <property type="match status" value="1"/>
</dbReference>
<evidence type="ECO:0000256" key="10">
    <source>
        <dbReference type="HAMAP-Rule" id="MF_01820"/>
    </source>
</evidence>
<dbReference type="InterPro" id="IPR010914">
    <property type="entry name" value="RsgA_GTPase_dom"/>
</dbReference>
<dbReference type="GO" id="GO:0003924">
    <property type="term" value="F:GTPase activity"/>
    <property type="evidence" value="ECO:0007669"/>
    <property type="project" value="UniProtKB-UniRule"/>
</dbReference>
<dbReference type="OrthoDB" id="9809485at2"/>
<dbReference type="GO" id="GO:0005525">
    <property type="term" value="F:GTP binding"/>
    <property type="evidence" value="ECO:0007669"/>
    <property type="project" value="UniProtKB-UniRule"/>
</dbReference>
<dbReference type="GO" id="GO:0042274">
    <property type="term" value="P:ribosomal small subunit biogenesis"/>
    <property type="evidence" value="ECO:0007669"/>
    <property type="project" value="UniProtKB-UniRule"/>
</dbReference>
<keyword evidence="14" id="KW-1185">Reference proteome</keyword>
<dbReference type="CDD" id="cd01854">
    <property type="entry name" value="YjeQ_EngC"/>
    <property type="match status" value="1"/>
</dbReference>
<keyword evidence="6 10" id="KW-0378">Hydrolase</keyword>
<dbReference type="NCBIfam" id="TIGR00157">
    <property type="entry name" value="ribosome small subunit-dependent GTPase A"/>
    <property type="match status" value="1"/>
</dbReference>
<gene>
    <name evidence="10 13" type="primary">rsgA</name>
    <name evidence="13" type="ORF">C4B25_03940</name>
</gene>
<dbReference type="PROSITE" id="PS50936">
    <property type="entry name" value="ENGC_GTPASE"/>
    <property type="match status" value="1"/>
</dbReference>
<feature type="binding site" evidence="10">
    <location>
        <position position="247"/>
    </location>
    <ligand>
        <name>Zn(2+)</name>
        <dbReference type="ChEBI" id="CHEBI:29105"/>
    </ligand>
</feature>
<name>A0A4R0XIT5_9MOLU</name>
<dbReference type="InterPro" id="IPR004881">
    <property type="entry name" value="Ribosome_biogen_GTPase_RsgA"/>
</dbReference>
<dbReference type="SUPFAM" id="SSF52540">
    <property type="entry name" value="P-loop containing nucleoside triphosphate hydrolases"/>
    <property type="match status" value="1"/>
</dbReference>
<evidence type="ECO:0000313" key="14">
    <source>
        <dbReference type="Proteomes" id="UP000291072"/>
    </source>
</evidence>
<organism evidence="13 14">
    <name type="scientific">Mycoplasma todarodis</name>
    <dbReference type="NCBI Taxonomy" id="1937191"/>
    <lineage>
        <taxon>Bacteria</taxon>
        <taxon>Bacillati</taxon>
        <taxon>Mycoplasmatota</taxon>
        <taxon>Mollicutes</taxon>
        <taxon>Mycoplasmataceae</taxon>
        <taxon>Mycoplasma</taxon>
    </lineage>
</organism>
<proteinExistence type="inferred from homology"/>
<keyword evidence="4 10" id="KW-0699">rRNA-binding</keyword>
<evidence type="ECO:0000256" key="9">
    <source>
        <dbReference type="ARBA" id="ARBA00023134"/>
    </source>
</evidence>
<keyword evidence="2 10" id="KW-0690">Ribosome biogenesis</keyword>
<feature type="binding site" evidence="10">
    <location>
        <position position="234"/>
    </location>
    <ligand>
        <name>Zn(2+)</name>
        <dbReference type="ChEBI" id="CHEBI:29105"/>
    </ligand>
</feature>
<sequence>MMRGQVIRVNAGFYDIETEGKEYRTRGRGNLRNLGINPVVGDIVSFDPDGFLNEVHERRNSLVRPKVANVDQAIVITSMAEPKYSSLLLNKFLAIIEFNNIKPIIVFTKCDLTEETYLEEYKSQGYEVFEISNPNKDGIEKLKPIFKDKLSVFTGQTGAGKSTTINSLADLNIKTQKISKALGRGKHTTRVVEIIDWFGGKLIDTPGFSSLEFNLTKIQLAHSYADFRELSKQCKFRTCIHNKEKICAVKVAIEEGKVSKTRYNDYIKLLEEAVEWEK</sequence>
<dbReference type="Proteomes" id="UP000291072">
    <property type="component" value="Unassembled WGS sequence"/>
</dbReference>
<dbReference type="CDD" id="cd04466">
    <property type="entry name" value="S1_YloQ_GTPase"/>
    <property type="match status" value="1"/>
</dbReference>
<keyword evidence="1 10" id="KW-0963">Cytoplasm</keyword>
<comment type="subunit">
    <text evidence="10">Monomer. Associates with 30S ribosomal subunit, binds 16S rRNA.</text>
</comment>
<feature type="domain" description="EngC GTPase" evidence="11">
    <location>
        <begin position="68"/>
        <end position="209"/>
    </location>
</feature>
<evidence type="ECO:0000259" key="11">
    <source>
        <dbReference type="PROSITE" id="PS50936"/>
    </source>
</evidence>
<dbReference type="SUPFAM" id="SSF50249">
    <property type="entry name" value="Nucleic acid-binding proteins"/>
    <property type="match status" value="1"/>
</dbReference>
<dbReference type="PROSITE" id="PS51721">
    <property type="entry name" value="G_CP"/>
    <property type="match status" value="1"/>
</dbReference>
<dbReference type="InterPro" id="IPR027417">
    <property type="entry name" value="P-loop_NTPase"/>
</dbReference>
<keyword evidence="8 10" id="KW-0694">RNA-binding</keyword>
<dbReference type="InterPro" id="IPR012340">
    <property type="entry name" value="NA-bd_OB-fold"/>
</dbReference>
<keyword evidence="9 10" id="KW-0342">GTP-binding</keyword>
<dbReference type="Gene3D" id="3.40.50.300">
    <property type="entry name" value="P-loop containing nucleotide triphosphate hydrolases"/>
    <property type="match status" value="1"/>
</dbReference>
<reference evidence="13 14" key="1">
    <citation type="submission" date="2018-02" db="EMBL/GenBank/DDBJ databases">
        <title>Mycoplasma marinum and Mycoplasma todarodis sp. nov., moderately halophilic and psychrotolerant mycoplasmas isolated from cephalopods.</title>
        <authorList>
            <person name="Viver T."/>
        </authorList>
    </citation>
    <scope>NUCLEOTIDE SEQUENCE [LARGE SCALE GENOMIC DNA]</scope>
    <source>
        <strain evidence="13 14">5H</strain>
    </source>
</reference>
<keyword evidence="5 10" id="KW-0547">Nucleotide-binding</keyword>
<feature type="binding site" evidence="10">
    <location>
        <position position="239"/>
    </location>
    <ligand>
        <name>Zn(2+)</name>
        <dbReference type="ChEBI" id="CHEBI:29105"/>
    </ligand>
</feature>
<comment type="function">
    <text evidence="10">One of several proteins that assist in the late maturation steps of the functional core of the 30S ribosomal subunit. Helps release RbfA from mature subunits. May play a role in the assembly of ribosomal proteins into the subunit. Circularly permuted GTPase that catalyzes slow GTP hydrolysis, GTPase activity is stimulated by the 30S ribosomal subunit.</text>
</comment>
<evidence type="ECO:0000256" key="3">
    <source>
        <dbReference type="ARBA" id="ARBA00022723"/>
    </source>
</evidence>
<dbReference type="Gene3D" id="1.10.40.50">
    <property type="entry name" value="Probable gtpase engc, domain 3"/>
    <property type="match status" value="1"/>
</dbReference>
<feature type="domain" description="CP-type G" evidence="12">
    <location>
        <begin position="59"/>
        <end position="211"/>
    </location>
</feature>
<feature type="binding site" evidence="10">
    <location>
        <position position="241"/>
    </location>
    <ligand>
        <name>Zn(2+)</name>
        <dbReference type="ChEBI" id="CHEBI:29105"/>
    </ligand>
</feature>
<protein>
    <recommendedName>
        <fullName evidence="10">Small ribosomal subunit biogenesis GTPase RsgA</fullName>
        <ecNumber evidence="10">3.6.1.-</ecNumber>
    </recommendedName>
</protein>
<dbReference type="EMBL" id="PSZP01000040">
    <property type="protein sequence ID" value="TCG10506.1"/>
    <property type="molecule type" value="Genomic_DNA"/>
</dbReference>
<comment type="caution">
    <text evidence="13">The sequence shown here is derived from an EMBL/GenBank/DDBJ whole genome shotgun (WGS) entry which is preliminary data.</text>
</comment>
<dbReference type="PANTHER" id="PTHR32120:SF11">
    <property type="entry name" value="SMALL RIBOSOMAL SUBUNIT BIOGENESIS GTPASE RSGA 1, MITOCHONDRIAL-RELATED"/>
    <property type="match status" value="1"/>
</dbReference>
<keyword evidence="7 10" id="KW-0862">Zinc</keyword>
<evidence type="ECO:0000259" key="12">
    <source>
        <dbReference type="PROSITE" id="PS51721"/>
    </source>
</evidence>
<dbReference type="GO" id="GO:0005737">
    <property type="term" value="C:cytoplasm"/>
    <property type="evidence" value="ECO:0007669"/>
    <property type="project" value="UniProtKB-SubCell"/>
</dbReference>
<evidence type="ECO:0000313" key="13">
    <source>
        <dbReference type="EMBL" id="TCG10506.1"/>
    </source>
</evidence>
<comment type="subcellular location">
    <subcellularLocation>
        <location evidence="10">Cytoplasm</location>
    </subcellularLocation>
</comment>
<dbReference type="Gene3D" id="2.40.50.140">
    <property type="entry name" value="Nucleic acid-binding proteins"/>
    <property type="match status" value="1"/>
</dbReference>
<dbReference type="Pfam" id="PF03193">
    <property type="entry name" value="RsgA_GTPase"/>
    <property type="match status" value="1"/>
</dbReference>
<evidence type="ECO:0000256" key="1">
    <source>
        <dbReference type="ARBA" id="ARBA00022490"/>
    </source>
</evidence>
<accession>A0A4R0XIT5</accession>
<dbReference type="InterPro" id="IPR030378">
    <property type="entry name" value="G_CP_dom"/>
</dbReference>
<evidence type="ECO:0000256" key="8">
    <source>
        <dbReference type="ARBA" id="ARBA00022884"/>
    </source>
</evidence>
<feature type="binding site" evidence="10">
    <location>
        <begin position="155"/>
        <end position="163"/>
    </location>
    <ligand>
        <name>GTP</name>
        <dbReference type="ChEBI" id="CHEBI:37565"/>
    </ligand>
</feature>
<evidence type="ECO:0000256" key="4">
    <source>
        <dbReference type="ARBA" id="ARBA00022730"/>
    </source>
</evidence>
<evidence type="ECO:0000256" key="5">
    <source>
        <dbReference type="ARBA" id="ARBA00022741"/>
    </source>
</evidence>
<dbReference type="GO" id="GO:0046872">
    <property type="term" value="F:metal ion binding"/>
    <property type="evidence" value="ECO:0007669"/>
    <property type="project" value="UniProtKB-KW"/>
</dbReference>
<dbReference type="GO" id="GO:0019843">
    <property type="term" value="F:rRNA binding"/>
    <property type="evidence" value="ECO:0007669"/>
    <property type="project" value="UniProtKB-KW"/>
</dbReference>
<dbReference type="AlphaFoldDB" id="A0A4R0XIT5"/>
<evidence type="ECO:0000256" key="7">
    <source>
        <dbReference type="ARBA" id="ARBA00022833"/>
    </source>
</evidence>
<keyword evidence="3 10" id="KW-0479">Metal-binding</keyword>
<comment type="similarity">
    <text evidence="10">Belongs to the TRAFAC class YlqF/YawG GTPase family. RsgA subfamily.</text>
</comment>
<evidence type="ECO:0000256" key="2">
    <source>
        <dbReference type="ARBA" id="ARBA00022517"/>
    </source>
</evidence>
<dbReference type="EC" id="3.6.1.-" evidence="10"/>